<dbReference type="PROSITE" id="PS51257">
    <property type="entry name" value="PROKAR_LIPOPROTEIN"/>
    <property type="match status" value="1"/>
</dbReference>
<dbReference type="STRING" id="1792290.MSP8886_00820"/>
<evidence type="ECO:0000313" key="3">
    <source>
        <dbReference type="Proteomes" id="UP000092544"/>
    </source>
</evidence>
<reference evidence="2 3" key="1">
    <citation type="submission" date="2016-06" db="EMBL/GenBank/DDBJ databases">
        <authorList>
            <person name="Kjaerup R.B."/>
            <person name="Dalgaard T.S."/>
            <person name="Juul-Madsen H.R."/>
        </authorList>
    </citation>
    <scope>NUCLEOTIDE SEQUENCE [LARGE SCALE GENOMIC DNA]</scope>
    <source>
        <strain evidence="2 3">CECT 8886</strain>
    </source>
</reference>
<dbReference type="SUPFAM" id="SSF52096">
    <property type="entry name" value="ClpP/crotonase"/>
    <property type="match status" value="1"/>
</dbReference>
<dbReference type="RefSeq" id="WP_067012891.1">
    <property type="nucleotide sequence ID" value="NZ_FLOB01000001.1"/>
</dbReference>
<gene>
    <name evidence="2" type="ORF">MSP8886_00820</name>
</gene>
<dbReference type="OrthoDB" id="6198264at2"/>
<keyword evidence="1" id="KW-0732">Signal</keyword>
<evidence type="ECO:0000256" key="1">
    <source>
        <dbReference type="SAM" id="SignalP"/>
    </source>
</evidence>
<evidence type="ECO:0008006" key="4">
    <source>
        <dbReference type="Google" id="ProtNLM"/>
    </source>
</evidence>
<sequence length="205" mass="22443">MDKNNQTPFVVLARTLILCAAFLLTSCASVSPHADEVAAKDPLRIYVSGNKAYLSGILGRDLTSQLKNMIRKHPNVTDLVLVDVPGTDDEEAVIESARLIRSIGLNTHIARTGYVLSGGVDLFLGGVKRTIGAGAGVGVHTWIDESGKLPKNNDVSDSINATYINFYLSMGVPERFYWFSLKAAPADRVYFLSPEEMYDYKLITE</sequence>
<dbReference type="InterPro" id="IPR029045">
    <property type="entry name" value="ClpP/crotonase-like_dom_sf"/>
</dbReference>
<name>A0A1A8T728_9GAMM</name>
<organism evidence="2 3">
    <name type="scientific">Marinomonas spartinae</name>
    <dbReference type="NCBI Taxonomy" id="1792290"/>
    <lineage>
        <taxon>Bacteria</taxon>
        <taxon>Pseudomonadati</taxon>
        <taxon>Pseudomonadota</taxon>
        <taxon>Gammaproteobacteria</taxon>
        <taxon>Oceanospirillales</taxon>
        <taxon>Oceanospirillaceae</taxon>
        <taxon>Marinomonas</taxon>
    </lineage>
</organism>
<dbReference type="Proteomes" id="UP000092544">
    <property type="component" value="Unassembled WGS sequence"/>
</dbReference>
<accession>A0A1A8T728</accession>
<keyword evidence="3" id="KW-1185">Reference proteome</keyword>
<dbReference type="AlphaFoldDB" id="A0A1A8T728"/>
<dbReference type="EMBL" id="FLOB01000001">
    <property type="protein sequence ID" value="SBS27140.1"/>
    <property type="molecule type" value="Genomic_DNA"/>
</dbReference>
<evidence type="ECO:0000313" key="2">
    <source>
        <dbReference type="EMBL" id="SBS27140.1"/>
    </source>
</evidence>
<proteinExistence type="predicted"/>
<feature type="signal peptide" evidence="1">
    <location>
        <begin position="1"/>
        <end position="34"/>
    </location>
</feature>
<feature type="chain" id="PRO_5008378847" description="Alpha/beta hydrolase" evidence="1">
    <location>
        <begin position="35"/>
        <end position="205"/>
    </location>
</feature>
<protein>
    <recommendedName>
        <fullName evidence="4">Alpha/beta hydrolase</fullName>
    </recommendedName>
</protein>